<proteinExistence type="predicted"/>
<feature type="transmembrane region" description="Helical" evidence="1">
    <location>
        <begin position="56"/>
        <end position="79"/>
    </location>
</feature>
<protein>
    <submittedName>
        <fullName evidence="2">Uncharacterized protein</fullName>
    </submittedName>
</protein>
<accession>A0AAV9GCL6</accession>
<sequence length="557" mass="61258">MPKKGRGAGALARQLVKVLFATALLAALVFVVMLTDRAEVVSAEKGPLPSYLTLDVSITITIVRAMQGVLAAVVAMILSQSFSYLQWGFLRSSKGGAPYVRQLALSPTTSVAGTIRLIFHRATGGGPRLWGFFRLLLLILTGLGGIVLFFRTSLVVVFDTTHSYPVTAGVGPFNASYVAPFFQALRDLAPSYEFNTLPYSYYGPVHDLVVNPYYTTTTEPVDCQAAVKDDGADVCAAYILSGGLVLTTPWIPTGYPDHPQIVMENVPTIHAEFSALPAGKLFEEAECRLYGSNRTRIGVKFCLSQSEPSRFDTGIFVCRDGVSKGVCKTTNPTPNVTTSFSLYRRFGTVLGAKSNYTILSASNLTAPQPISFSSSDIEAYNSVLDWLLDFAKADVPAMSSIVETFWSSKNQLEQPFTSAIMLRNFRSILLFPVWLFNANNFGNPSLKETEIVTDLPAEHYVTASVVRPYTKIKFDPTLVATFVVFQGLALIFGWLILVWSFCVRRSMPEISSFPLFDAEFKADARGQSVPDARSVWLYRDKEILDAMSNARVERRVI</sequence>
<feature type="transmembrane region" description="Helical" evidence="1">
    <location>
        <begin position="478"/>
        <end position="502"/>
    </location>
</feature>
<feature type="transmembrane region" description="Helical" evidence="1">
    <location>
        <begin position="15"/>
        <end position="35"/>
    </location>
</feature>
<keyword evidence="3" id="KW-1185">Reference proteome</keyword>
<keyword evidence="1" id="KW-0812">Transmembrane</keyword>
<evidence type="ECO:0000256" key="1">
    <source>
        <dbReference type="SAM" id="Phobius"/>
    </source>
</evidence>
<evidence type="ECO:0000313" key="2">
    <source>
        <dbReference type="EMBL" id="KAK4445907.1"/>
    </source>
</evidence>
<keyword evidence="1" id="KW-0472">Membrane</keyword>
<dbReference type="Proteomes" id="UP001321760">
    <property type="component" value="Unassembled WGS sequence"/>
</dbReference>
<feature type="transmembrane region" description="Helical" evidence="1">
    <location>
        <begin position="99"/>
        <end position="119"/>
    </location>
</feature>
<organism evidence="2 3">
    <name type="scientific">Podospora aff. communis PSN243</name>
    <dbReference type="NCBI Taxonomy" id="3040156"/>
    <lineage>
        <taxon>Eukaryota</taxon>
        <taxon>Fungi</taxon>
        <taxon>Dikarya</taxon>
        <taxon>Ascomycota</taxon>
        <taxon>Pezizomycotina</taxon>
        <taxon>Sordariomycetes</taxon>
        <taxon>Sordariomycetidae</taxon>
        <taxon>Sordariales</taxon>
        <taxon>Podosporaceae</taxon>
        <taxon>Podospora</taxon>
    </lineage>
</organism>
<gene>
    <name evidence="2" type="ORF">QBC34DRAFT_306007</name>
</gene>
<dbReference type="AlphaFoldDB" id="A0AAV9GCL6"/>
<reference evidence="2" key="2">
    <citation type="submission" date="2023-05" db="EMBL/GenBank/DDBJ databases">
        <authorList>
            <consortium name="Lawrence Berkeley National Laboratory"/>
            <person name="Steindorff A."/>
            <person name="Hensen N."/>
            <person name="Bonometti L."/>
            <person name="Westerberg I."/>
            <person name="Brannstrom I.O."/>
            <person name="Guillou S."/>
            <person name="Cros-Aarteil S."/>
            <person name="Calhoun S."/>
            <person name="Haridas S."/>
            <person name="Kuo A."/>
            <person name="Mondo S."/>
            <person name="Pangilinan J."/>
            <person name="Riley R."/>
            <person name="Labutti K."/>
            <person name="Andreopoulos B."/>
            <person name="Lipzen A."/>
            <person name="Chen C."/>
            <person name="Yanf M."/>
            <person name="Daum C."/>
            <person name="Ng V."/>
            <person name="Clum A."/>
            <person name="Ohm R."/>
            <person name="Martin F."/>
            <person name="Silar P."/>
            <person name="Natvig D."/>
            <person name="Lalanne C."/>
            <person name="Gautier V."/>
            <person name="Ament-Velasquez S.L."/>
            <person name="Kruys A."/>
            <person name="Hutchinson M.I."/>
            <person name="Powell A.J."/>
            <person name="Barry K."/>
            <person name="Miller A.N."/>
            <person name="Grigoriev I.V."/>
            <person name="Debuchy R."/>
            <person name="Gladieux P."/>
            <person name="Thoren M.H."/>
            <person name="Johannesson H."/>
        </authorList>
    </citation>
    <scope>NUCLEOTIDE SEQUENCE</scope>
    <source>
        <strain evidence="2">PSN243</strain>
    </source>
</reference>
<feature type="transmembrane region" description="Helical" evidence="1">
    <location>
        <begin position="131"/>
        <end position="150"/>
    </location>
</feature>
<dbReference type="EMBL" id="MU865961">
    <property type="protein sequence ID" value="KAK4445907.1"/>
    <property type="molecule type" value="Genomic_DNA"/>
</dbReference>
<comment type="caution">
    <text evidence="2">The sequence shown here is derived from an EMBL/GenBank/DDBJ whole genome shotgun (WGS) entry which is preliminary data.</text>
</comment>
<name>A0AAV9GCL6_9PEZI</name>
<reference evidence="2" key="1">
    <citation type="journal article" date="2023" name="Mol. Phylogenet. Evol.">
        <title>Genome-scale phylogeny and comparative genomics of the fungal order Sordariales.</title>
        <authorList>
            <person name="Hensen N."/>
            <person name="Bonometti L."/>
            <person name="Westerberg I."/>
            <person name="Brannstrom I.O."/>
            <person name="Guillou S."/>
            <person name="Cros-Aarteil S."/>
            <person name="Calhoun S."/>
            <person name="Haridas S."/>
            <person name="Kuo A."/>
            <person name="Mondo S."/>
            <person name="Pangilinan J."/>
            <person name="Riley R."/>
            <person name="LaButti K."/>
            <person name="Andreopoulos B."/>
            <person name="Lipzen A."/>
            <person name="Chen C."/>
            <person name="Yan M."/>
            <person name="Daum C."/>
            <person name="Ng V."/>
            <person name="Clum A."/>
            <person name="Steindorff A."/>
            <person name="Ohm R.A."/>
            <person name="Martin F."/>
            <person name="Silar P."/>
            <person name="Natvig D.O."/>
            <person name="Lalanne C."/>
            <person name="Gautier V."/>
            <person name="Ament-Velasquez S.L."/>
            <person name="Kruys A."/>
            <person name="Hutchinson M.I."/>
            <person name="Powell A.J."/>
            <person name="Barry K."/>
            <person name="Miller A.N."/>
            <person name="Grigoriev I.V."/>
            <person name="Debuchy R."/>
            <person name="Gladieux P."/>
            <person name="Hiltunen Thoren M."/>
            <person name="Johannesson H."/>
        </authorList>
    </citation>
    <scope>NUCLEOTIDE SEQUENCE</scope>
    <source>
        <strain evidence="2">PSN243</strain>
    </source>
</reference>
<evidence type="ECO:0000313" key="3">
    <source>
        <dbReference type="Proteomes" id="UP001321760"/>
    </source>
</evidence>
<keyword evidence="1" id="KW-1133">Transmembrane helix</keyword>